<dbReference type="PANTHER" id="PTHR24321:SF8">
    <property type="entry name" value="ESTRADIOL 17-BETA-DEHYDROGENASE 8-RELATED"/>
    <property type="match status" value="1"/>
</dbReference>
<dbReference type="AlphaFoldDB" id="A0ABD5QCX8"/>
<evidence type="ECO:0000313" key="3">
    <source>
        <dbReference type="EMBL" id="MFC4987407.1"/>
    </source>
</evidence>
<dbReference type="FunFam" id="3.40.50.720:FF:000084">
    <property type="entry name" value="Short-chain dehydrogenase reductase"/>
    <property type="match status" value="1"/>
</dbReference>
<dbReference type="NCBIfam" id="NF005559">
    <property type="entry name" value="PRK07231.1"/>
    <property type="match status" value="1"/>
</dbReference>
<dbReference type="EMBL" id="JBHSJG010000024">
    <property type="protein sequence ID" value="MFC4987407.1"/>
    <property type="molecule type" value="Genomic_DNA"/>
</dbReference>
<dbReference type="RefSeq" id="WP_224829723.1">
    <property type="nucleotide sequence ID" value="NZ_JAIVEF010000025.1"/>
</dbReference>
<dbReference type="GO" id="GO:0016491">
    <property type="term" value="F:oxidoreductase activity"/>
    <property type="evidence" value="ECO:0007669"/>
    <property type="project" value="UniProtKB-KW"/>
</dbReference>
<reference evidence="3 4" key="1">
    <citation type="journal article" date="2019" name="Int. J. Syst. Evol. Microbiol.">
        <title>The Global Catalogue of Microorganisms (GCM) 10K type strain sequencing project: providing services to taxonomists for standard genome sequencing and annotation.</title>
        <authorList>
            <consortium name="The Broad Institute Genomics Platform"/>
            <consortium name="The Broad Institute Genome Sequencing Center for Infectious Disease"/>
            <person name="Wu L."/>
            <person name="Ma J."/>
        </authorList>
    </citation>
    <scope>NUCLEOTIDE SEQUENCE [LARGE SCALE GENOMIC DNA]</scope>
    <source>
        <strain evidence="3 4">CGMCC 1.15824</strain>
    </source>
</reference>
<sequence length="249" mass="26053">MYSMDNKTVIVTGASGGIGRESARRFAAEGANVVVADVAEEEGQETVDLIEEDDGEATFIQTDVSSDDDVASMVDETVEIYGSLDAAHNNAGILTEMGPLTELDESDWDALLDVNTKGIWLGMKHEIPAMADNGGGSIVNTASEAGLVGFPMAAGYVASKHGVVGLTRTAALEYADDGIRINAVCPGPIETPMTAGLEDDQREAEIADIPMSRMGEPEEIANAAVWLCSDEASFVTGHPLSVDGGRVTD</sequence>
<evidence type="ECO:0000256" key="2">
    <source>
        <dbReference type="ARBA" id="ARBA00023002"/>
    </source>
</evidence>
<dbReference type="EC" id="1.1.1.-" evidence="3"/>
<keyword evidence="2 3" id="KW-0560">Oxidoreductase</keyword>
<dbReference type="PRINTS" id="PR00080">
    <property type="entry name" value="SDRFAMILY"/>
</dbReference>
<dbReference type="CDD" id="cd05233">
    <property type="entry name" value="SDR_c"/>
    <property type="match status" value="1"/>
</dbReference>
<gene>
    <name evidence="3" type="ORF">ACFPFO_06455</name>
</gene>
<dbReference type="InterPro" id="IPR002347">
    <property type="entry name" value="SDR_fam"/>
</dbReference>
<dbReference type="InterPro" id="IPR036291">
    <property type="entry name" value="NAD(P)-bd_dom_sf"/>
</dbReference>
<dbReference type="Pfam" id="PF13561">
    <property type="entry name" value="adh_short_C2"/>
    <property type="match status" value="1"/>
</dbReference>
<dbReference type="PANTHER" id="PTHR24321">
    <property type="entry name" value="DEHYDROGENASES, SHORT CHAIN"/>
    <property type="match status" value="1"/>
</dbReference>
<keyword evidence="4" id="KW-1185">Reference proteome</keyword>
<evidence type="ECO:0000313" key="4">
    <source>
        <dbReference type="Proteomes" id="UP001595925"/>
    </source>
</evidence>
<name>A0ABD5QCX8_9EURY</name>
<accession>A0ABD5QCX8</accession>
<dbReference type="Gene3D" id="3.40.50.720">
    <property type="entry name" value="NAD(P)-binding Rossmann-like Domain"/>
    <property type="match status" value="1"/>
</dbReference>
<dbReference type="PROSITE" id="PS00061">
    <property type="entry name" value="ADH_SHORT"/>
    <property type="match status" value="1"/>
</dbReference>
<protein>
    <submittedName>
        <fullName evidence="3">SDR family NAD(P)-dependent oxidoreductase</fullName>
        <ecNumber evidence="3">1.1.1.-</ecNumber>
    </submittedName>
</protein>
<dbReference type="InterPro" id="IPR020904">
    <property type="entry name" value="Sc_DH/Rdtase_CS"/>
</dbReference>
<comment type="similarity">
    <text evidence="1">Belongs to the short-chain dehydrogenases/reductases (SDR) family.</text>
</comment>
<dbReference type="SUPFAM" id="SSF51735">
    <property type="entry name" value="NAD(P)-binding Rossmann-fold domains"/>
    <property type="match status" value="1"/>
</dbReference>
<dbReference type="Proteomes" id="UP001595925">
    <property type="component" value="Unassembled WGS sequence"/>
</dbReference>
<evidence type="ECO:0000256" key="1">
    <source>
        <dbReference type="ARBA" id="ARBA00006484"/>
    </source>
</evidence>
<comment type="caution">
    <text evidence="3">The sequence shown here is derived from an EMBL/GenBank/DDBJ whole genome shotgun (WGS) entry which is preliminary data.</text>
</comment>
<dbReference type="PRINTS" id="PR00081">
    <property type="entry name" value="GDHRDH"/>
</dbReference>
<organism evidence="3 4">
    <name type="scientific">Saliphagus infecundisoli</name>
    <dbReference type="NCBI Taxonomy" id="1849069"/>
    <lineage>
        <taxon>Archaea</taxon>
        <taxon>Methanobacteriati</taxon>
        <taxon>Methanobacteriota</taxon>
        <taxon>Stenosarchaea group</taxon>
        <taxon>Halobacteria</taxon>
        <taxon>Halobacteriales</taxon>
        <taxon>Natrialbaceae</taxon>
        <taxon>Saliphagus</taxon>
    </lineage>
</organism>
<proteinExistence type="inferred from homology"/>